<dbReference type="AlphaFoldDB" id="Q23A04"/>
<gene>
    <name evidence="2" type="ORF">TTHERM_00885720</name>
</gene>
<accession>Q23A04</accession>
<proteinExistence type="predicted"/>
<evidence type="ECO:0000313" key="2">
    <source>
        <dbReference type="EMBL" id="EAR93359.2"/>
    </source>
</evidence>
<keyword evidence="1" id="KW-1133">Transmembrane helix</keyword>
<reference evidence="3" key="1">
    <citation type="journal article" date="2006" name="PLoS Biol.">
        <title>Macronuclear genome sequence of the ciliate Tetrahymena thermophila, a model eukaryote.</title>
        <authorList>
            <person name="Eisen J.A."/>
            <person name="Coyne R.S."/>
            <person name="Wu M."/>
            <person name="Wu D."/>
            <person name="Thiagarajan M."/>
            <person name="Wortman J.R."/>
            <person name="Badger J.H."/>
            <person name="Ren Q."/>
            <person name="Amedeo P."/>
            <person name="Jones K.M."/>
            <person name="Tallon L.J."/>
            <person name="Delcher A.L."/>
            <person name="Salzberg S.L."/>
            <person name="Silva J.C."/>
            <person name="Haas B.J."/>
            <person name="Majoros W.H."/>
            <person name="Farzad M."/>
            <person name="Carlton J.M."/>
            <person name="Smith R.K. Jr."/>
            <person name="Garg J."/>
            <person name="Pearlman R.E."/>
            <person name="Karrer K.M."/>
            <person name="Sun L."/>
            <person name="Manning G."/>
            <person name="Elde N.C."/>
            <person name="Turkewitz A.P."/>
            <person name="Asai D.J."/>
            <person name="Wilkes D.E."/>
            <person name="Wang Y."/>
            <person name="Cai H."/>
            <person name="Collins K."/>
            <person name="Stewart B.A."/>
            <person name="Lee S.R."/>
            <person name="Wilamowska K."/>
            <person name="Weinberg Z."/>
            <person name="Ruzzo W.L."/>
            <person name="Wloga D."/>
            <person name="Gaertig J."/>
            <person name="Frankel J."/>
            <person name="Tsao C.-C."/>
            <person name="Gorovsky M.A."/>
            <person name="Keeling P.J."/>
            <person name="Waller R.F."/>
            <person name="Patron N.J."/>
            <person name="Cherry J.M."/>
            <person name="Stover N.A."/>
            <person name="Krieger C.J."/>
            <person name="del Toro C."/>
            <person name="Ryder H.F."/>
            <person name="Williamson S.C."/>
            <person name="Barbeau R.A."/>
            <person name="Hamilton E.P."/>
            <person name="Orias E."/>
        </authorList>
    </citation>
    <scope>NUCLEOTIDE SEQUENCE [LARGE SCALE GENOMIC DNA]</scope>
    <source>
        <strain evidence="3">SB210</strain>
    </source>
</reference>
<name>Q23A04_TETTS</name>
<dbReference type="RefSeq" id="XP_001013604.2">
    <property type="nucleotide sequence ID" value="XM_001013604.2"/>
</dbReference>
<dbReference type="EMBL" id="GG662856">
    <property type="protein sequence ID" value="EAR93359.2"/>
    <property type="molecule type" value="Genomic_DNA"/>
</dbReference>
<feature type="transmembrane region" description="Helical" evidence="1">
    <location>
        <begin position="129"/>
        <end position="150"/>
    </location>
</feature>
<organism evidence="2 3">
    <name type="scientific">Tetrahymena thermophila (strain SB210)</name>
    <dbReference type="NCBI Taxonomy" id="312017"/>
    <lineage>
        <taxon>Eukaryota</taxon>
        <taxon>Sar</taxon>
        <taxon>Alveolata</taxon>
        <taxon>Ciliophora</taxon>
        <taxon>Intramacronucleata</taxon>
        <taxon>Oligohymenophorea</taxon>
        <taxon>Hymenostomatida</taxon>
        <taxon>Tetrahymenina</taxon>
        <taxon>Tetrahymenidae</taxon>
        <taxon>Tetrahymena</taxon>
    </lineage>
</organism>
<keyword evidence="1 2" id="KW-0812">Transmembrane</keyword>
<dbReference type="HOGENOM" id="CLU_536958_0_0_1"/>
<dbReference type="Proteomes" id="UP000009168">
    <property type="component" value="Unassembled WGS sequence"/>
</dbReference>
<evidence type="ECO:0000313" key="3">
    <source>
        <dbReference type="Proteomes" id="UP000009168"/>
    </source>
</evidence>
<sequence>MSATILLEVHAYLLIRIQKSFQIKYYFRYQKCFQFTSLYYDLKSIICIMLVQTQCLINIQVSDTQINIQNIKCLLNCLMLIIFKLKQICLIIFLQAIKQSILISVINRSQSNQLLIIPFYKKLENQIQILYKMNMILFIIFILHLILTFIRCDQCSALQSQDSCQQTTGCKWVENNSNIFCTSRDFGCSKLDLKTCSANDKCIYQPAMSGGCQLDRSVSCQGSSYIQCQYLGQRCNWQSIFKCENFSDGFNCSSKNQQQCTNSSNYCSSQFQCQASKDQTLCSFKNKSDCLAASSYCQYSITTPQSCNDLGSYCKNLSGPDCMADSNFCSFQQVTPSSCTNKSDASICGKLSLSDCNNASQFCYQIQTPYTCTNKVTNATCAGLLDQTTCAQNIGCAWINNICSIIVDCTTLNQQQCESQQYSSICTSNPSQTVCQNKQDFGCSQYNSQSSLCQQYSSYCSYQQFTGNCSSKNYCQNLKQSDCLSASSKCVFQPEIGSCQLSSNINCNGLNQATCQSTSYCVYQFLSCSDQNQDLCSAFSLDQCTANNKFCDVSIQGTCQDNAQLNCQKYSQQNCSQNQGCVFYKDTPESCSNIVNCSKFSQQDCIQNSDFCIYTSQNGMCSADSSQVAEKSSILLKINIFAFLLSVILLL</sequence>
<keyword evidence="1" id="KW-0472">Membrane</keyword>
<evidence type="ECO:0000256" key="1">
    <source>
        <dbReference type="SAM" id="Phobius"/>
    </source>
</evidence>
<keyword evidence="3" id="KW-1185">Reference proteome</keyword>
<dbReference type="KEGG" id="tet:TTHERM_00885720"/>
<protein>
    <submittedName>
        <fullName evidence="2">Transmembrane protein, putative</fullName>
    </submittedName>
</protein>
<dbReference type="InParanoid" id="Q23A04"/>
<dbReference type="GeneID" id="7827017"/>